<evidence type="ECO:0000313" key="2">
    <source>
        <dbReference type="Proteomes" id="UP000243524"/>
    </source>
</evidence>
<sequence>MRLMTIILSFALLSGCGLLDQVNDTVDYGKEVKGYTDKMSGYADELSPYLDKKSVNEEDLQHLKGLMDEAETDIRAFNELEPPSVAEGIHGEIEHHNDQILEAIDEANRQMDSGQFDPSAFEEMELVKSIKKVQQYRDEIENVLP</sequence>
<accession>A0A2I0QSB9</accession>
<evidence type="ECO:0000313" key="1">
    <source>
        <dbReference type="EMBL" id="PKR77226.1"/>
    </source>
</evidence>
<comment type="caution">
    <text evidence="1">The sequence shown here is derived from an EMBL/GenBank/DDBJ whole genome shotgun (WGS) entry which is preliminary data.</text>
</comment>
<evidence type="ECO:0008006" key="3">
    <source>
        <dbReference type="Google" id="ProtNLM"/>
    </source>
</evidence>
<dbReference type="RefSeq" id="WP_101332054.1">
    <property type="nucleotide sequence ID" value="NZ_PJNH01000003.1"/>
</dbReference>
<dbReference type="PROSITE" id="PS51257">
    <property type="entry name" value="PROKAR_LIPOPROTEIN"/>
    <property type="match status" value="1"/>
</dbReference>
<dbReference type="AlphaFoldDB" id="A0A2I0QSB9"/>
<keyword evidence="2" id="KW-1185">Reference proteome</keyword>
<gene>
    <name evidence="1" type="ORF">CEY16_10830</name>
</gene>
<organism evidence="1 2">
    <name type="scientific">Halalkalibacillus sediminis</name>
    <dbReference type="NCBI Taxonomy" id="2018042"/>
    <lineage>
        <taxon>Bacteria</taxon>
        <taxon>Bacillati</taxon>
        <taxon>Bacillota</taxon>
        <taxon>Bacilli</taxon>
        <taxon>Bacillales</taxon>
        <taxon>Bacillaceae</taxon>
        <taxon>Halalkalibacillus</taxon>
    </lineage>
</organism>
<proteinExistence type="predicted"/>
<dbReference type="EMBL" id="PJNH01000003">
    <property type="protein sequence ID" value="PKR77226.1"/>
    <property type="molecule type" value="Genomic_DNA"/>
</dbReference>
<protein>
    <recommendedName>
        <fullName evidence="3">Lipoprotein</fullName>
    </recommendedName>
</protein>
<dbReference type="Proteomes" id="UP000243524">
    <property type="component" value="Unassembled WGS sequence"/>
</dbReference>
<reference evidence="1 2" key="1">
    <citation type="submission" date="2017-06" db="EMBL/GenBank/DDBJ databases">
        <title>the draft geome sequence of Illustriluteabacillus marina B3227.</title>
        <authorList>
            <person name="He R.-H."/>
            <person name="Du Z.-J."/>
        </authorList>
    </citation>
    <scope>NUCLEOTIDE SEQUENCE [LARGE SCALE GENOMIC DNA]</scope>
    <source>
        <strain evidence="1 2">B3227</strain>
    </source>
</reference>
<dbReference type="InterPro" id="IPR045956">
    <property type="entry name" value="DUF6376"/>
</dbReference>
<dbReference type="Pfam" id="PF19903">
    <property type="entry name" value="DUF6376"/>
    <property type="match status" value="1"/>
</dbReference>
<dbReference type="OrthoDB" id="2607309at2"/>
<name>A0A2I0QSB9_9BACI</name>